<evidence type="ECO:0000313" key="10">
    <source>
        <dbReference type="EMBL" id="PRY97514.1"/>
    </source>
</evidence>
<evidence type="ECO:0000256" key="1">
    <source>
        <dbReference type="ARBA" id="ARBA00004429"/>
    </source>
</evidence>
<evidence type="ECO:0000259" key="9">
    <source>
        <dbReference type="PROSITE" id="PS50928"/>
    </source>
</evidence>
<comment type="subcellular location">
    <subcellularLocation>
        <location evidence="1">Cell inner membrane</location>
        <topology evidence="1">Multi-pass membrane protein</topology>
    </subcellularLocation>
    <subcellularLocation>
        <location evidence="8">Cell membrane</location>
        <topology evidence="8">Multi-pass membrane protein</topology>
    </subcellularLocation>
</comment>
<keyword evidence="11" id="KW-1185">Reference proteome</keyword>
<keyword evidence="2 8" id="KW-0813">Transport</keyword>
<feature type="transmembrane region" description="Helical" evidence="8">
    <location>
        <begin position="376"/>
        <end position="403"/>
    </location>
</feature>
<dbReference type="PANTHER" id="PTHR43357:SF4">
    <property type="entry name" value="INNER MEMBRANE ABC TRANSPORTER PERMEASE PROTEIN YDCV"/>
    <property type="match status" value="1"/>
</dbReference>
<evidence type="ECO:0000256" key="5">
    <source>
        <dbReference type="ARBA" id="ARBA00022692"/>
    </source>
</evidence>
<evidence type="ECO:0000256" key="6">
    <source>
        <dbReference type="ARBA" id="ARBA00022989"/>
    </source>
</evidence>
<name>A0A2T0XEZ7_9BURK</name>
<dbReference type="EMBL" id="PVTV01000014">
    <property type="protein sequence ID" value="PRY97514.1"/>
    <property type="molecule type" value="Genomic_DNA"/>
</dbReference>
<dbReference type="SUPFAM" id="SSF161098">
    <property type="entry name" value="MetI-like"/>
    <property type="match status" value="2"/>
</dbReference>
<dbReference type="PROSITE" id="PS50928">
    <property type="entry name" value="ABC_TM1"/>
    <property type="match status" value="2"/>
</dbReference>
<feature type="transmembrane region" description="Helical" evidence="8">
    <location>
        <begin position="86"/>
        <end position="106"/>
    </location>
</feature>
<feature type="transmembrane region" description="Helical" evidence="8">
    <location>
        <begin position="493"/>
        <end position="514"/>
    </location>
</feature>
<feature type="domain" description="ABC transmembrane type-1" evidence="9">
    <location>
        <begin position="82"/>
        <end position="290"/>
    </location>
</feature>
<dbReference type="GO" id="GO:0055085">
    <property type="term" value="P:transmembrane transport"/>
    <property type="evidence" value="ECO:0007669"/>
    <property type="project" value="InterPro"/>
</dbReference>
<protein>
    <submittedName>
        <fullName evidence="10">ABC-type Fe3+ transport system permease subunit</fullName>
    </submittedName>
</protein>
<comment type="similarity">
    <text evidence="8">Belongs to the binding-protein-dependent transport system permease family.</text>
</comment>
<feature type="transmembrane region" description="Helical" evidence="8">
    <location>
        <begin position="546"/>
        <end position="568"/>
    </location>
</feature>
<sequence length="583" mass="64004">MTGVGRFLSTRLDGAAMRPHDSTGLMTRIALIFGFGLLCLVVLVPSLLVLIQTVFSVQEGAIQLTFGHYIDFFTQIDSYLIVGRTILFSAITTALAGTAGFLFAWLSLRTNVPGGKFMVIAITLPYLIPASFGALSWALLIDPFSGLINQWLSHVLPAGALNIYSFSGMVFVESLCSFPLAFTFFYASLAATDPVLEEASHASGASVWETFRRVTIPRMLPNALSIVVLLFILGLESFDVAWFLGYPADIKMASVEILLLARISDQPDVGAAAIYGLLMLIVVLIFVRLYRRVLMQDRRLIVKKGKLYRHSPFDIGRLRWVASAAFYLLIVLGGALPLLVLLANSLDIPLDSLSRYESPRFYYYQWVFDNDESVQALVNTVLIGLGGATIAIGLGFPMAFLFLKAKQGFRQAIDYLTFLPFVLPASLSGLALLVAFERTAIYGTVWLLLLGFCIKVVPFSIRNVQGVLLQIDHDLELASMTAGGGLLRTIRRIFLPLASPGLLASWLLLFTVFIRQFSLPLLLATSDSPVMSNLVFREWAAGNTGRVAVCGVLVVFVSLPLIAVARWLNRQKSEATTGPKSRY</sequence>
<accession>A0A2T0XEZ7</accession>
<evidence type="ECO:0000256" key="2">
    <source>
        <dbReference type="ARBA" id="ARBA00022448"/>
    </source>
</evidence>
<comment type="caution">
    <text evidence="10">The sequence shown here is derived from an EMBL/GenBank/DDBJ whole genome shotgun (WGS) entry which is preliminary data.</text>
</comment>
<feature type="transmembrane region" description="Helical" evidence="8">
    <location>
        <begin position="269"/>
        <end position="290"/>
    </location>
</feature>
<dbReference type="Gene3D" id="1.10.3720.10">
    <property type="entry name" value="MetI-like"/>
    <property type="match status" value="2"/>
</dbReference>
<keyword evidence="3" id="KW-1003">Cell membrane</keyword>
<dbReference type="Pfam" id="PF00528">
    <property type="entry name" value="BPD_transp_1"/>
    <property type="match status" value="2"/>
</dbReference>
<dbReference type="CDD" id="cd06261">
    <property type="entry name" value="TM_PBP2"/>
    <property type="match status" value="2"/>
</dbReference>
<keyword evidence="5 8" id="KW-0812">Transmembrane</keyword>
<keyword evidence="7 8" id="KW-0472">Membrane</keyword>
<dbReference type="InterPro" id="IPR000515">
    <property type="entry name" value="MetI-like"/>
</dbReference>
<evidence type="ECO:0000256" key="3">
    <source>
        <dbReference type="ARBA" id="ARBA00022475"/>
    </source>
</evidence>
<feature type="transmembrane region" description="Helical" evidence="8">
    <location>
        <begin position="222"/>
        <end position="244"/>
    </location>
</feature>
<keyword evidence="4" id="KW-0997">Cell inner membrane</keyword>
<dbReference type="PANTHER" id="PTHR43357">
    <property type="entry name" value="INNER MEMBRANE ABC TRANSPORTER PERMEASE PROTEIN YDCV"/>
    <property type="match status" value="1"/>
</dbReference>
<evidence type="ECO:0000256" key="8">
    <source>
        <dbReference type="RuleBase" id="RU363032"/>
    </source>
</evidence>
<dbReference type="Proteomes" id="UP000238308">
    <property type="component" value="Unassembled WGS sequence"/>
</dbReference>
<dbReference type="AlphaFoldDB" id="A0A2T0XEZ7"/>
<keyword evidence="6 8" id="KW-1133">Transmembrane helix</keyword>
<evidence type="ECO:0000256" key="7">
    <source>
        <dbReference type="ARBA" id="ARBA00023136"/>
    </source>
</evidence>
<feature type="domain" description="ABC transmembrane type-1" evidence="9">
    <location>
        <begin position="377"/>
        <end position="565"/>
    </location>
</feature>
<feature type="transmembrane region" description="Helical" evidence="8">
    <location>
        <begin position="441"/>
        <end position="461"/>
    </location>
</feature>
<evidence type="ECO:0000313" key="11">
    <source>
        <dbReference type="Proteomes" id="UP000238308"/>
    </source>
</evidence>
<dbReference type="InterPro" id="IPR035906">
    <property type="entry name" value="MetI-like_sf"/>
</dbReference>
<feature type="transmembrane region" description="Helical" evidence="8">
    <location>
        <begin position="29"/>
        <end position="51"/>
    </location>
</feature>
<reference evidence="10 11" key="1">
    <citation type="submission" date="2018-03" db="EMBL/GenBank/DDBJ databases">
        <title>Genomic Encyclopedia of Type Strains, Phase III (KMG-III): the genomes of soil and plant-associated and newly described type strains.</title>
        <authorList>
            <person name="Whitman W."/>
        </authorList>
    </citation>
    <scope>NUCLEOTIDE SEQUENCE [LARGE SCALE GENOMIC DNA]</scope>
    <source>
        <strain evidence="10 11">MWH-P2sevCIIIb</strain>
    </source>
</reference>
<proteinExistence type="inferred from homology"/>
<dbReference type="GO" id="GO:0005886">
    <property type="term" value="C:plasma membrane"/>
    <property type="evidence" value="ECO:0007669"/>
    <property type="project" value="UniProtKB-SubCell"/>
</dbReference>
<evidence type="ECO:0000256" key="4">
    <source>
        <dbReference type="ARBA" id="ARBA00022519"/>
    </source>
</evidence>
<feature type="transmembrane region" description="Helical" evidence="8">
    <location>
        <begin position="318"/>
        <end position="343"/>
    </location>
</feature>
<feature type="transmembrane region" description="Helical" evidence="8">
    <location>
        <begin position="118"/>
        <end position="141"/>
    </location>
</feature>
<dbReference type="OrthoDB" id="9790211at2"/>
<gene>
    <name evidence="10" type="ORF">BCM14_1974</name>
</gene>
<feature type="transmembrane region" description="Helical" evidence="8">
    <location>
        <begin position="161"/>
        <end position="187"/>
    </location>
</feature>
<feature type="transmembrane region" description="Helical" evidence="8">
    <location>
        <begin position="415"/>
        <end position="435"/>
    </location>
</feature>
<organism evidence="10 11">
    <name type="scientific">Jezberella montanilacus</name>
    <dbReference type="NCBI Taxonomy" id="323426"/>
    <lineage>
        <taxon>Bacteria</taxon>
        <taxon>Pseudomonadati</taxon>
        <taxon>Pseudomonadota</taxon>
        <taxon>Betaproteobacteria</taxon>
        <taxon>Burkholderiales</taxon>
        <taxon>Alcaligenaceae</taxon>
        <taxon>Jezberella</taxon>
    </lineage>
</organism>